<sequence>MYIRKTRPEEAETVATIFDHGRSIQRATGNHDQWNNGYPNVAVVLDDIAKNESYVCVSDATELDLFPTETLLATFCLQKGIDPTYVNIDGAWLNEEPYVTIHRVSTNGKLKGVGRQAIEWVMQHNDNIRIDTHEKNTPMRRLVDSLGFTYCGIIYLADGSPRLAYQFLNPLK</sequence>
<dbReference type="Gene3D" id="3.40.630.30">
    <property type="match status" value="1"/>
</dbReference>
<reference evidence="1 2" key="1">
    <citation type="submission" date="2022-08" db="EMBL/GenBank/DDBJ databases">
        <title>Aerococcaceae sp. nov isolated from spoiled eye mask.</title>
        <authorList>
            <person name="Zhou G."/>
            <person name="Xie X.-B."/>
            <person name="Shi Q.-S."/>
            <person name="Wang Y.-S."/>
            <person name="Wen X."/>
            <person name="Peng H."/>
            <person name="Yang X.-J."/>
            <person name="Tao H.-B."/>
            <person name="Huang X.-M."/>
        </authorList>
    </citation>
    <scope>NUCLEOTIDE SEQUENCE [LARGE SCALE GENOMIC DNA]</scope>
    <source>
        <strain evidence="2">DM20194951</strain>
    </source>
</reference>
<dbReference type="RefSeq" id="WP_313792341.1">
    <property type="nucleotide sequence ID" value="NZ_CP102453.1"/>
</dbReference>
<organism evidence="1 2">
    <name type="scientific">Fundicoccus culcitae</name>
    <dbReference type="NCBI Taxonomy" id="2969821"/>
    <lineage>
        <taxon>Bacteria</taxon>
        <taxon>Bacillati</taxon>
        <taxon>Bacillota</taxon>
        <taxon>Bacilli</taxon>
        <taxon>Lactobacillales</taxon>
        <taxon>Aerococcaceae</taxon>
        <taxon>Fundicoccus</taxon>
    </lineage>
</organism>
<dbReference type="SUPFAM" id="SSF55729">
    <property type="entry name" value="Acyl-CoA N-acyltransferases (Nat)"/>
    <property type="match status" value="1"/>
</dbReference>
<evidence type="ECO:0000313" key="2">
    <source>
        <dbReference type="Proteomes" id="UP001315967"/>
    </source>
</evidence>
<name>A0ABY5P2G9_9LACT</name>
<dbReference type="InterPro" id="IPR016181">
    <property type="entry name" value="Acyl_CoA_acyltransferase"/>
</dbReference>
<gene>
    <name evidence="1" type="ORF">NRE15_07875</name>
</gene>
<keyword evidence="2" id="KW-1185">Reference proteome</keyword>
<accession>A0ABY5P2G9</accession>
<protein>
    <submittedName>
        <fullName evidence="1">N-acetyltransferase</fullName>
    </submittedName>
</protein>
<dbReference type="Proteomes" id="UP001315967">
    <property type="component" value="Chromosome"/>
</dbReference>
<proteinExistence type="predicted"/>
<dbReference type="EMBL" id="CP102453">
    <property type="protein sequence ID" value="UUX32839.1"/>
    <property type="molecule type" value="Genomic_DNA"/>
</dbReference>
<evidence type="ECO:0000313" key="1">
    <source>
        <dbReference type="EMBL" id="UUX32839.1"/>
    </source>
</evidence>